<dbReference type="AlphaFoldDB" id="T1IIK3"/>
<dbReference type="Proteomes" id="UP000014500">
    <property type="component" value="Unassembled WGS sequence"/>
</dbReference>
<dbReference type="EMBL" id="JH430177">
    <property type="status" value="NOT_ANNOTATED_CDS"/>
    <property type="molecule type" value="Genomic_DNA"/>
</dbReference>
<dbReference type="STRING" id="126957.T1IIK3"/>
<dbReference type="GO" id="GO:0016094">
    <property type="term" value="P:polyprenol biosynthetic process"/>
    <property type="evidence" value="ECO:0007669"/>
    <property type="project" value="TreeGrafter"/>
</dbReference>
<dbReference type="PANTHER" id="PTHR10291:SF43">
    <property type="entry name" value="DEHYDRODOLICHYL DIPHOSPHATE SYNTHASE COMPLEX SUBUNIT DHDDS"/>
    <property type="match status" value="1"/>
</dbReference>
<dbReference type="PANTHER" id="PTHR10291">
    <property type="entry name" value="DEHYDRODOLICHYL DIPHOSPHATE SYNTHASE FAMILY MEMBER"/>
    <property type="match status" value="1"/>
</dbReference>
<evidence type="ECO:0000256" key="3">
    <source>
        <dbReference type="ARBA" id="ARBA00047353"/>
    </source>
</evidence>
<reference evidence="6" key="1">
    <citation type="submission" date="2011-05" db="EMBL/GenBank/DDBJ databases">
        <authorList>
            <person name="Richards S.R."/>
            <person name="Qu J."/>
            <person name="Jiang H."/>
            <person name="Jhangiani S.N."/>
            <person name="Agravi P."/>
            <person name="Goodspeed R."/>
            <person name="Gross S."/>
            <person name="Mandapat C."/>
            <person name="Jackson L."/>
            <person name="Mathew T."/>
            <person name="Pu L."/>
            <person name="Thornton R."/>
            <person name="Saada N."/>
            <person name="Wilczek-Boney K.B."/>
            <person name="Lee S."/>
            <person name="Kovar C."/>
            <person name="Wu Y."/>
            <person name="Scherer S.E."/>
            <person name="Worley K.C."/>
            <person name="Muzny D.M."/>
            <person name="Gibbs R."/>
        </authorList>
    </citation>
    <scope>NUCLEOTIDE SEQUENCE</scope>
    <source>
        <strain evidence="6">Brora</strain>
    </source>
</reference>
<dbReference type="CDD" id="cd00475">
    <property type="entry name" value="Cis_IPPS"/>
    <property type="match status" value="1"/>
</dbReference>
<dbReference type="HOGENOM" id="CLU_038505_0_4_1"/>
<organism evidence="5 6">
    <name type="scientific">Strigamia maritima</name>
    <name type="common">European centipede</name>
    <name type="synonym">Geophilus maritimus</name>
    <dbReference type="NCBI Taxonomy" id="126957"/>
    <lineage>
        <taxon>Eukaryota</taxon>
        <taxon>Metazoa</taxon>
        <taxon>Ecdysozoa</taxon>
        <taxon>Arthropoda</taxon>
        <taxon>Myriapoda</taxon>
        <taxon>Chilopoda</taxon>
        <taxon>Pleurostigmophora</taxon>
        <taxon>Geophilomorpha</taxon>
        <taxon>Linotaeniidae</taxon>
        <taxon>Strigamia</taxon>
    </lineage>
</organism>
<dbReference type="EnsemblMetazoa" id="SMAR000703-RA">
    <property type="protein sequence ID" value="SMAR000703-PA"/>
    <property type="gene ID" value="SMAR000703"/>
</dbReference>
<evidence type="ECO:0000313" key="5">
    <source>
        <dbReference type="EnsemblMetazoa" id="SMAR000703-PA"/>
    </source>
</evidence>
<sequence>MNWCQEEKLSWLQWFCVKVLKAGEIPHHVAFIMDGNRRFAKKVNVEISEGHRSGFDNMIKTYNMCEIFGIDEVSVYAFSIENFKRSKDEVDALMEIFRVEIDKLKSDKDEIMKNNMCFRFIGNLELLPQDVQILMSEVSEMTKENTGRILNIFAAYTSREEIARAIREVANGVERGWLKSSDVNQTLLENCLYTNKCKPIDLVVRTSGEVRLSDFCCGKVRTQCLFLLKRSGRNMDFGTYKENGITAKEKIETEEIYENANKQYREMNNHNPRLPDAQKNKQIQLLINAREDRVTSFLRYLEEKRSKNSLTKI</sequence>
<name>T1IIK3_STRMM</name>
<dbReference type="GO" id="GO:0005783">
    <property type="term" value="C:endoplasmic reticulum"/>
    <property type="evidence" value="ECO:0007669"/>
    <property type="project" value="TreeGrafter"/>
</dbReference>
<protein>
    <recommendedName>
        <fullName evidence="4">Alkyl transferase</fullName>
        <ecNumber evidence="4">2.5.1.-</ecNumber>
    </recommendedName>
</protein>
<dbReference type="InterPro" id="IPR001441">
    <property type="entry name" value="UPP_synth-like"/>
</dbReference>
<dbReference type="Pfam" id="PF01255">
    <property type="entry name" value="Prenyltransf"/>
    <property type="match status" value="1"/>
</dbReference>
<evidence type="ECO:0000256" key="2">
    <source>
        <dbReference type="ARBA" id="ARBA00022679"/>
    </source>
</evidence>
<dbReference type="Gene3D" id="3.40.1180.10">
    <property type="entry name" value="Decaprenyl diphosphate synthase-like"/>
    <property type="match status" value="1"/>
</dbReference>
<dbReference type="EC" id="2.5.1.-" evidence="4"/>
<dbReference type="InterPro" id="IPR036424">
    <property type="entry name" value="UPP_synth-like_sf"/>
</dbReference>
<dbReference type="SUPFAM" id="SSF64005">
    <property type="entry name" value="Undecaprenyl diphosphate synthase"/>
    <property type="match status" value="1"/>
</dbReference>
<reference evidence="5" key="2">
    <citation type="submission" date="2015-02" db="UniProtKB">
        <authorList>
            <consortium name="EnsemblMetazoa"/>
        </authorList>
    </citation>
    <scope>IDENTIFICATION</scope>
</reference>
<proteinExistence type="inferred from homology"/>
<keyword evidence="6" id="KW-1185">Reference proteome</keyword>
<dbReference type="GO" id="GO:0045547">
    <property type="term" value="F:ditrans,polycis-polyprenyl diphosphate synthase [(2E,6E)-farnesyl diphosphate specific] activity"/>
    <property type="evidence" value="ECO:0007669"/>
    <property type="project" value="UniProtKB-EC"/>
</dbReference>
<keyword evidence="2 4" id="KW-0808">Transferase</keyword>
<comment type="catalytic activity">
    <reaction evidence="3">
        <text>n isopentenyl diphosphate + (2E,6E)-farnesyl diphosphate = a di-trans,poly-cis-polyprenyl diphosphate + n diphosphate</text>
        <dbReference type="Rhea" id="RHEA:53008"/>
        <dbReference type="Rhea" id="RHEA-COMP:19494"/>
        <dbReference type="ChEBI" id="CHEBI:33019"/>
        <dbReference type="ChEBI" id="CHEBI:128769"/>
        <dbReference type="ChEBI" id="CHEBI:136960"/>
        <dbReference type="ChEBI" id="CHEBI:175763"/>
        <dbReference type="EC" id="2.5.1.87"/>
    </reaction>
</comment>
<dbReference type="PhylomeDB" id="T1IIK3"/>
<evidence type="ECO:0000256" key="1">
    <source>
        <dbReference type="ARBA" id="ARBA00005432"/>
    </source>
</evidence>
<evidence type="ECO:0000313" key="6">
    <source>
        <dbReference type="Proteomes" id="UP000014500"/>
    </source>
</evidence>
<evidence type="ECO:0000256" key="4">
    <source>
        <dbReference type="RuleBase" id="RU363018"/>
    </source>
</evidence>
<dbReference type="NCBIfam" id="TIGR00055">
    <property type="entry name" value="uppS"/>
    <property type="match status" value="1"/>
</dbReference>
<comment type="similarity">
    <text evidence="1 4">Belongs to the UPP synthase family.</text>
</comment>
<dbReference type="eggNOG" id="KOG1602">
    <property type="taxonomic scope" value="Eukaryota"/>
</dbReference>
<accession>T1IIK3</accession>
<dbReference type="GO" id="GO:1904423">
    <property type="term" value="C:dehydrodolichyl diphosphate synthase complex"/>
    <property type="evidence" value="ECO:0007669"/>
    <property type="project" value="TreeGrafter"/>
</dbReference>